<dbReference type="RefSeq" id="WP_189566433.1">
    <property type="nucleotide sequence ID" value="NZ_BMXI01000001.1"/>
</dbReference>
<evidence type="ECO:0000313" key="8">
    <source>
        <dbReference type="Proteomes" id="UP000644507"/>
    </source>
</evidence>
<dbReference type="GO" id="GO:0016987">
    <property type="term" value="F:sigma factor activity"/>
    <property type="evidence" value="ECO:0007669"/>
    <property type="project" value="UniProtKB-KW"/>
</dbReference>
<evidence type="ECO:0000313" key="7">
    <source>
        <dbReference type="EMBL" id="GHC40786.1"/>
    </source>
</evidence>
<dbReference type="PANTHER" id="PTHR43133">
    <property type="entry name" value="RNA POLYMERASE ECF-TYPE SIGMA FACTO"/>
    <property type="match status" value="1"/>
</dbReference>
<evidence type="ECO:0000256" key="4">
    <source>
        <dbReference type="ARBA" id="ARBA00023163"/>
    </source>
</evidence>
<dbReference type="Proteomes" id="UP000644507">
    <property type="component" value="Unassembled WGS sequence"/>
</dbReference>
<evidence type="ECO:0000259" key="6">
    <source>
        <dbReference type="Pfam" id="PF04542"/>
    </source>
</evidence>
<evidence type="ECO:0000256" key="1">
    <source>
        <dbReference type="ARBA" id="ARBA00023015"/>
    </source>
</evidence>
<organism evidence="7 8">
    <name type="scientific">Roseibacillus persicicus</name>
    <dbReference type="NCBI Taxonomy" id="454148"/>
    <lineage>
        <taxon>Bacteria</taxon>
        <taxon>Pseudomonadati</taxon>
        <taxon>Verrucomicrobiota</taxon>
        <taxon>Verrucomicrobiia</taxon>
        <taxon>Verrucomicrobiales</taxon>
        <taxon>Verrucomicrobiaceae</taxon>
        <taxon>Roseibacillus</taxon>
    </lineage>
</organism>
<dbReference type="GO" id="GO:0006352">
    <property type="term" value="P:DNA-templated transcription initiation"/>
    <property type="evidence" value="ECO:0007669"/>
    <property type="project" value="InterPro"/>
</dbReference>
<reference evidence="7" key="2">
    <citation type="submission" date="2020-09" db="EMBL/GenBank/DDBJ databases">
        <authorList>
            <person name="Sun Q."/>
            <person name="Kim S."/>
        </authorList>
    </citation>
    <scope>NUCLEOTIDE SEQUENCE</scope>
    <source>
        <strain evidence="7">KCTC 12988</strain>
    </source>
</reference>
<dbReference type="PANTHER" id="PTHR43133:SF8">
    <property type="entry name" value="RNA POLYMERASE SIGMA FACTOR HI_1459-RELATED"/>
    <property type="match status" value="1"/>
</dbReference>
<protein>
    <recommendedName>
        <fullName evidence="6">RNA polymerase sigma-70 region 2 domain-containing protein</fullName>
    </recommendedName>
</protein>
<keyword evidence="8" id="KW-1185">Reference proteome</keyword>
<evidence type="ECO:0000256" key="5">
    <source>
        <dbReference type="SAM" id="MobiDB-lite"/>
    </source>
</evidence>
<keyword evidence="2" id="KW-0731">Sigma factor</keyword>
<dbReference type="InterPro" id="IPR039425">
    <property type="entry name" value="RNA_pol_sigma-70-like"/>
</dbReference>
<evidence type="ECO:0000256" key="3">
    <source>
        <dbReference type="ARBA" id="ARBA00023125"/>
    </source>
</evidence>
<keyword evidence="1" id="KW-0805">Transcription regulation</keyword>
<dbReference type="AlphaFoldDB" id="A0A918TC70"/>
<dbReference type="Pfam" id="PF04542">
    <property type="entry name" value="Sigma70_r2"/>
    <property type="match status" value="1"/>
</dbReference>
<dbReference type="InterPro" id="IPR013325">
    <property type="entry name" value="RNA_pol_sigma_r2"/>
</dbReference>
<proteinExistence type="predicted"/>
<comment type="caution">
    <text evidence="7">The sequence shown here is derived from an EMBL/GenBank/DDBJ whole genome shotgun (WGS) entry which is preliminary data.</text>
</comment>
<dbReference type="EMBL" id="BMXI01000001">
    <property type="protein sequence ID" value="GHC40786.1"/>
    <property type="molecule type" value="Genomic_DNA"/>
</dbReference>
<dbReference type="Gene3D" id="1.10.1740.10">
    <property type="match status" value="1"/>
</dbReference>
<keyword evidence="4" id="KW-0804">Transcription</keyword>
<evidence type="ECO:0000256" key="2">
    <source>
        <dbReference type="ARBA" id="ARBA00023082"/>
    </source>
</evidence>
<keyword evidence="3" id="KW-0238">DNA-binding</keyword>
<dbReference type="SUPFAM" id="SSF88946">
    <property type="entry name" value="Sigma2 domain of RNA polymerase sigma factors"/>
    <property type="match status" value="1"/>
</dbReference>
<dbReference type="NCBIfam" id="TIGR02937">
    <property type="entry name" value="sigma70-ECF"/>
    <property type="match status" value="1"/>
</dbReference>
<dbReference type="GO" id="GO:0003677">
    <property type="term" value="F:DNA binding"/>
    <property type="evidence" value="ECO:0007669"/>
    <property type="project" value="UniProtKB-KW"/>
</dbReference>
<sequence length="242" mass="28449">MAKRAKKKTAAVNDADEPEVDAEDTKARKKKIEAAYEKTRKSLIARLDNWEDQKTWDEFYKTYWRLIYSVALKAGLRSEEAFDAVQETILSIAKQSKKNLYDPEQGSFKTWLMNMTRWRINDQFRKRKKDTAMAMGEWGDERKTAVIDRFEDPKGDLLERMWDVEWKQNLAEAALSRTKALVSPKQYQIFDYYVVKQWEADKVQKHLGVSMAQVYLAKHRVGAVLKKELEKLRKLGEDEDDV</sequence>
<dbReference type="InterPro" id="IPR014284">
    <property type="entry name" value="RNA_pol_sigma-70_dom"/>
</dbReference>
<gene>
    <name evidence="7" type="ORF">GCM10007100_01670</name>
</gene>
<accession>A0A918TC70</accession>
<name>A0A918TC70_9BACT</name>
<reference evidence="7" key="1">
    <citation type="journal article" date="2014" name="Int. J. Syst. Evol. Microbiol.">
        <title>Complete genome sequence of Corynebacterium casei LMG S-19264T (=DSM 44701T), isolated from a smear-ripened cheese.</title>
        <authorList>
            <consortium name="US DOE Joint Genome Institute (JGI-PGF)"/>
            <person name="Walter F."/>
            <person name="Albersmeier A."/>
            <person name="Kalinowski J."/>
            <person name="Ruckert C."/>
        </authorList>
    </citation>
    <scope>NUCLEOTIDE SEQUENCE</scope>
    <source>
        <strain evidence="7">KCTC 12988</strain>
    </source>
</reference>
<feature type="domain" description="RNA polymerase sigma-70 region 2" evidence="6">
    <location>
        <begin position="59"/>
        <end position="129"/>
    </location>
</feature>
<dbReference type="InterPro" id="IPR007627">
    <property type="entry name" value="RNA_pol_sigma70_r2"/>
</dbReference>
<feature type="region of interest" description="Disordered" evidence="5">
    <location>
        <begin position="1"/>
        <end position="28"/>
    </location>
</feature>